<dbReference type="Proteomes" id="UP000768646">
    <property type="component" value="Unassembled WGS sequence"/>
</dbReference>
<gene>
    <name evidence="1" type="ORF">PORY_002625</name>
</gene>
<reference evidence="1 2" key="1">
    <citation type="journal article" date="2021" name="Commun. Biol.">
        <title>Genomic insights into the host specific adaptation of the Pneumocystis genus.</title>
        <authorList>
            <person name="Cisse O.H."/>
            <person name="Ma L."/>
            <person name="Dekker J.P."/>
            <person name="Khil P.P."/>
            <person name="Youn J.-H."/>
            <person name="Brenchley J.M."/>
            <person name="Blair R."/>
            <person name="Pahar B."/>
            <person name="Chabe M."/>
            <person name="Van Rompay K.K.A."/>
            <person name="Keesler R."/>
            <person name="Sukura A."/>
            <person name="Hirsch V."/>
            <person name="Kutty G."/>
            <person name="Liu Y."/>
            <person name="Peng L."/>
            <person name="Chen J."/>
            <person name="Song J."/>
            <person name="Weissenbacher-Lang C."/>
            <person name="Xu J."/>
            <person name="Upham N.S."/>
            <person name="Stajich J.E."/>
            <person name="Cuomo C.A."/>
            <person name="Cushion M.T."/>
            <person name="Kovacs J.A."/>
        </authorList>
    </citation>
    <scope>NUCLEOTIDE SEQUENCE [LARGE SCALE GENOMIC DNA]</scope>
    <source>
        <strain evidence="1 2">RABM</strain>
    </source>
</reference>
<protein>
    <submittedName>
        <fullName evidence="1">Uncharacterized protein</fullName>
    </submittedName>
</protein>
<dbReference type="EMBL" id="JABTEG010000013">
    <property type="protein sequence ID" value="KAG4303972.1"/>
    <property type="molecule type" value="Genomic_DNA"/>
</dbReference>
<organism evidence="1 2">
    <name type="scientific">Pneumocystis oryctolagi</name>
    <dbReference type="NCBI Taxonomy" id="42067"/>
    <lineage>
        <taxon>Eukaryota</taxon>
        <taxon>Fungi</taxon>
        <taxon>Dikarya</taxon>
        <taxon>Ascomycota</taxon>
        <taxon>Taphrinomycotina</taxon>
        <taxon>Pneumocystomycetes</taxon>
        <taxon>Pneumocystaceae</taxon>
        <taxon>Pneumocystis</taxon>
    </lineage>
</organism>
<evidence type="ECO:0000313" key="2">
    <source>
        <dbReference type="Proteomes" id="UP000768646"/>
    </source>
</evidence>
<comment type="caution">
    <text evidence="1">The sequence shown here is derived from an EMBL/GenBank/DDBJ whole genome shotgun (WGS) entry which is preliminary data.</text>
</comment>
<proteinExistence type="predicted"/>
<sequence>MNVYDRLYDGNYRHTGCDGKHRIKKGATNCESCMKIAQVREKCRASRSRASHVIHEENTEPMLDITKKSFKEYLKLCVRRIKKFAATGFARINAFRRDDISNIVFVMVDRTNSRSRCSFLRIDSNGNTQRIPRDSFLGANLLNSLPNILSSPDQHNYQQKTYHNPFYHTNIHKKSHVPQRLRFNITSPILSIQSIDSTRVNISNKSTESCNDDYDIDESNDFSYDASETATSQIFSTKAQLSQSSSLSNNQTDLNTPTPCPIKNASSSSILKCMIPKNSKNNFKYNANIIVKSNIRSSQESCNFDKEMRYMRLQQAISHELRDLVAANNSLESHDDSSFNIIKTVNTYPSISYETSTTKSKRYGKIFSSSEKNILNQPELFLTPHNIKMKNRSAFVIEPTHSQMPISDSPKSSTTTFDKESDISPPLRTSTDSTVVSSITVSIKKQIFSKIAKGRNALIPPKLPSKNINKRLSLISNIKSNNKPLTNTKLNKGNLGTVSKLIELFEGLTWNEETKRPKPI</sequence>
<keyword evidence="2" id="KW-1185">Reference proteome</keyword>
<evidence type="ECO:0000313" key="1">
    <source>
        <dbReference type="EMBL" id="KAG4303972.1"/>
    </source>
</evidence>
<accession>A0ACB7CBW3</accession>
<name>A0ACB7CBW3_9ASCO</name>